<dbReference type="Gene3D" id="1.20.910.10">
    <property type="entry name" value="Heme oxygenase-like"/>
    <property type="match status" value="1"/>
</dbReference>
<dbReference type="Gene3D" id="3.40.1190.20">
    <property type="match status" value="1"/>
</dbReference>
<dbReference type="PANTHER" id="PTHR20858">
    <property type="entry name" value="PHOSPHOMETHYLPYRIMIDINE KINASE"/>
    <property type="match status" value="1"/>
</dbReference>
<evidence type="ECO:0000259" key="1">
    <source>
        <dbReference type="Pfam" id="PF03070"/>
    </source>
</evidence>
<dbReference type="InterPro" id="IPR004399">
    <property type="entry name" value="HMP/HMP-P_kinase_dom"/>
</dbReference>
<dbReference type="FunFam" id="1.20.910.10:FF:000003">
    <property type="entry name" value="Hydroxymethylpyrimidine/phosphomethylpyrimidine kinase THI20"/>
    <property type="match status" value="1"/>
</dbReference>
<comment type="caution">
    <text evidence="3">The sequence shown here is derived from an EMBL/GenBank/DDBJ whole genome shotgun (WGS) entry which is preliminary data.</text>
</comment>
<reference evidence="3 4" key="1">
    <citation type="journal article" date="2013" name="MBio">
        <title>Genome sequencing of the plant pathogen Taphrina deformans, the causal agent of peach leaf curl.</title>
        <authorList>
            <person name="Cisse O.H."/>
            <person name="Almeida J.M.G.C.F."/>
            <person name="Fonseca A."/>
            <person name="Kumar A.A."/>
            <person name="Salojaervi J."/>
            <person name="Overmyer K."/>
            <person name="Hauser P.M."/>
            <person name="Pagni M."/>
        </authorList>
    </citation>
    <scope>NUCLEOTIDE SEQUENCE [LARGE SCALE GENOMIC DNA]</scope>
    <source>
        <strain evidence="4">PYCC 5710 / ATCC 11124 / CBS 356.35 / IMI 108563 / JCM 9778 / NBRC 8474</strain>
    </source>
</reference>
<dbReference type="GO" id="GO:0008902">
    <property type="term" value="F:hydroxymethylpyrimidine kinase activity"/>
    <property type="evidence" value="ECO:0007669"/>
    <property type="project" value="TreeGrafter"/>
</dbReference>
<dbReference type="InterPro" id="IPR013749">
    <property type="entry name" value="PM/HMP-P_kinase-1"/>
</dbReference>
<keyword evidence="4" id="KW-1185">Reference proteome</keyword>
<dbReference type="GO" id="GO:0008972">
    <property type="term" value="F:phosphomethylpyrimidine kinase activity"/>
    <property type="evidence" value="ECO:0007669"/>
    <property type="project" value="InterPro"/>
</dbReference>
<dbReference type="eggNOG" id="KOG2598">
    <property type="taxonomic scope" value="Eukaryota"/>
</dbReference>
<dbReference type="NCBIfam" id="TIGR04306">
    <property type="entry name" value="salvage_TenA"/>
    <property type="match status" value="1"/>
</dbReference>
<dbReference type="InterPro" id="IPR027574">
    <property type="entry name" value="Thiaminase_II"/>
</dbReference>
<dbReference type="OrthoDB" id="10028886at2759"/>
<feature type="domain" description="Pyridoxamine kinase/Phosphomethylpyrimidine kinase" evidence="2">
    <location>
        <begin position="2"/>
        <end position="190"/>
    </location>
</feature>
<organism evidence="3 4">
    <name type="scientific">Taphrina deformans (strain PYCC 5710 / ATCC 11124 / CBS 356.35 / IMI 108563 / JCM 9778 / NBRC 8474)</name>
    <name type="common">Peach leaf curl fungus</name>
    <name type="synonym">Lalaria deformans</name>
    <dbReference type="NCBI Taxonomy" id="1097556"/>
    <lineage>
        <taxon>Eukaryota</taxon>
        <taxon>Fungi</taxon>
        <taxon>Dikarya</taxon>
        <taxon>Ascomycota</taxon>
        <taxon>Taphrinomycotina</taxon>
        <taxon>Taphrinomycetes</taxon>
        <taxon>Taphrinales</taxon>
        <taxon>Taphrinaceae</taxon>
        <taxon>Taphrina</taxon>
    </lineage>
</organism>
<gene>
    <name evidence="3" type="ORF">TAPDE_002978</name>
</gene>
<dbReference type="Pfam" id="PF03070">
    <property type="entry name" value="TENA_THI-4"/>
    <property type="match status" value="1"/>
</dbReference>
<evidence type="ECO:0000313" key="4">
    <source>
        <dbReference type="Proteomes" id="UP000013776"/>
    </source>
</evidence>
<name>R4XHH0_TAPDE</name>
<dbReference type="SUPFAM" id="SSF53613">
    <property type="entry name" value="Ribokinase-like"/>
    <property type="match status" value="1"/>
</dbReference>
<proteinExistence type="predicted"/>
<feature type="domain" description="Thiaminase-2/PQQC" evidence="1">
    <location>
        <begin position="212"/>
        <end position="419"/>
    </location>
</feature>
<sequence>MAKLLAEFEFTQTVIDPVMIATTGARLLEHEAIQSFIHSLLPKSLILTPNIQEAKLLLAESRGVQMSDIPEITGIEDMKRWAIELQGLGPQYVLVKGGHVPLDDQLRVCDPASRSTVADVLTDGTNTTIMTSVWSPTRNTHGTGCTLASAIACNLALKHEMHTAVSEAISYVHGAIIHSFDLGSGNGPLNHMYRQQVLPFTPGHFVEYLINHPSIKPAWQAYTEHIFVSQLADGSLPLSSFKRFLQQDYLYLIQYARLTALAAYKCENLDDIAASAEIILHIREEMKLHVNYCKDFGITKAMLEAGQESVACTVYTRYIESIGNTRDWMSLQIALAACLIGYGEVGKRLSESSTTKRDSVYWSWIKNYAEDDYSSAVTRGRALVEKHAKDQSPSRFVELIEIFRRVTEYEALFWTDAMQAAGTD</sequence>
<dbReference type="GO" id="GO:0009228">
    <property type="term" value="P:thiamine biosynthetic process"/>
    <property type="evidence" value="ECO:0007669"/>
    <property type="project" value="InterPro"/>
</dbReference>
<dbReference type="GO" id="GO:0005829">
    <property type="term" value="C:cytosol"/>
    <property type="evidence" value="ECO:0007669"/>
    <property type="project" value="TreeGrafter"/>
</dbReference>
<dbReference type="VEuPathDB" id="FungiDB:TAPDE_002978"/>
<dbReference type="Proteomes" id="UP000013776">
    <property type="component" value="Unassembled WGS sequence"/>
</dbReference>
<dbReference type="GO" id="GO:0050334">
    <property type="term" value="F:thiaminase activity"/>
    <property type="evidence" value="ECO:0007669"/>
    <property type="project" value="InterPro"/>
</dbReference>
<evidence type="ECO:0000259" key="2">
    <source>
        <dbReference type="Pfam" id="PF08543"/>
    </source>
</evidence>
<dbReference type="CDD" id="cd19367">
    <property type="entry name" value="TenA_C_ScTHI20-like"/>
    <property type="match status" value="1"/>
</dbReference>
<dbReference type="EMBL" id="CAHR02000107">
    <property type="protein sequence ID" value="CCG82862.1"/>
    <property type="molecule type" value="Genomic_DNA"/>
</dbReference>
<dbReference type="PANTHER" id="PTHR20858:SF17">
    <property type="entry name" value="HYDROXYMETHYLPYRIMIDINE_PHOSPHOMETHYLPYRIMIDINE KINASE THI20-RELATED"/>
    <property type="match status" value="1"/>
</dbReference>
<dbReference type="InterPro" id="IPR029056">
    <property type="entry name" value="Ribokinase-like"/>
</dbReference>
<accession>R4XHH0</accession>
<dbReference type="SUPFAM" id="SSF48613">
    <property type="entry name" value="Heme oxygenase-like"/>
    <property type="match status" value="1"/>
</dbReference>
<protein>
    <submittedName>
        <fullName evidence="3">Thiamin biosynthesis protein</fullName>
    </submittedName>
</protein>
<evidence type="ECO:0000313" key="3">
    <source>
        <dbReference type="EMBL" id="CCG82862.1"/>
    </source>
</evidence>
<dbReference type="Pfam" id="PF08543">
    <property type="entry name" value="Phos_pyr_kin"/>
    <property type="match status" value="1"/>
</dbReference>
<dbReference type="AlphaFoldDB" id="R4XHH0"/>
<dbReference type="CDD" id="cd01169">
    <property type="entry name" value="HMPP_kinase"/>
    <property type="match status" value="1"/>
</dbReference>
<dbReference type="InterPro" id="IPR016084">
    <property type="entry name" value="Haem_Oase-like_multi-hlx"/>
</dbReference>
<dbReference type="STRING" id="1097556.R4XHH0"/>
<dbReference type="InterPro" id="IPR004305">
    <property type="entry name" value="Thiaminase-2/PQQC"/>
</dbReference>